<dbReference type="Pfam" id="PF01345">
    <property type="entry name" value="DUF11"/>
    <property type="match status" value="1"/>
</dbReference>
<accession>A0ABV6YUQ3</accession>
<feature type="domain" description="DUF11" evidence="2">
    <location>
        <begin position="78"/>
        <end position="183"/>
    </location>
</feature>
<reference evidence="3 4" key="1">
    <citation type="submission" date="2024-09" db="EMBL/GenBank/DDBJ databases">
        <title>Laminarin stimulates single cell rates of sulfate reduction while oxygen inhibits transcriptomic activity in coastal marine sediment.</title>
        <authorList>
            <person name="Lindsay M."/>
            <person name="Orcutt B."/>
            <person name="Emerson D."/>
            <person name="Stepanauskas R."/>
            <person name="D'Angelo T."/>
        </authorList>
    </citation>
    <scope>NUCLEOTIDE SEQUENCE [LARGE SCALE GENOMIC DNA]</scope>
    <source>
        <strain evidence="3">SAG AM-311-K15</strain>
    </source>
</reference>
<evidence type="ECO:0000313" key="4">
    <source>
        <dbReference type="Proteomes" id="UP001594351"/>
    </source>
</evidence>
<proteinExistence type="predicted"/>
<keyword evidence="1" id="KW-1133">Transmembrane helix</keyword>
<evidence type="ECO:0000313" key="3">
    <source>
        <dbReference type="EMBL" id="MFC1849934.1"/>
    </source>
</evidence>
<sequence length="223" mass="23081">MDIITKTGQLILLGFIIFVFTGPLLTEAVSILDLPGEQQSTSAKATVLIQPDIETTFIIHADIEVTIWESADPVLAGSGTGNLTYVVTATNNGPDDASGLELSVVLSLPTGVIEDSVTPSGATTWFSPTWTIGNLANAASETLTITLTVSGTTAPGSDVISVNSDVTAVNEADNDLTNNSASEATTVVDTLAVPVLSPLSLLVLILILLALGCFRVLIRIKSS</sequence>
<feature type="transmembrane region" description="Helical" evidence="1">
    <location>
        <begin position="199"/>
        <end position="218"/>
    </location>
</feature>
<dbReference type="Gene3D" id="2.60.40.10">
    <property type="entry name" value="Immunoglobulins"/>
    <property type="match status" value="1"/>
</dbReference>
<evidence type="ECO:0000256" key="1">
    <source>
        <dbReference type="SAM" id="Phobius"/>
    </source>
</evidence>
<comment type="caution">
    <text evidence="3">The sequence shown here is derived from an EMBL/GenBank/DDBJ whole genome shotgun (WGS) entry which is preliminary data.</text>
</comment>
<protein>
    <submittedName>
        <fullName evidence="3">DUF11 domain-containing protein</fullName>
    </submittedName>
</protein>
<dbReference type="InterPro" id="IPR001434">
    <property type="entry name" value="OmcB-like_DUF11"/>
</dbReference>
<evidence type="ECO:0000259" key="2">
    <source>
        <dbReference type="Pfam" id="PF01345"/>
    </source>
</evidence>
<dbReference type="Proteomes" id="UP001594351">
    <property type="component" value="Unassembled WGS sequence"/>
</dbReference>
<gene>
    <name evidence="3" type="ORF">ACFL27_07070</name>
</gene>
<organism evidence="3 4">
    <name type="scientific">candidate division CSSED10-310 bacterium</name>
    <dbReference type="NCBI Taxonomy" id="2855610"/>
    <lineage>
        <taxon>Bacteria</taxon>
        <taxon>Bacteria division CSSED10-310</taxon>
    </lineage>
</organism>
<dbReference type="EMBL" id="JBHPBY010000067">
    <property type="protein sequence ID" value="MFC1849934.1"/>
    <property type="molecule type" value="Genomic_DNA"/>
</dbReference>
<keyword evidence="1" id="KW-0812">Transmembrane</keyword>
<keyword evidence="4" id="KW-1185">Reference proteome</keyword>
<name>A0ABV6YUQ3_UNCC1</name>
<keyword evidence="1" id="KW-0472">Membrane</keyword>
<dbReference type="InterPro" id="IPR013783">
    <property type="entry name" value="Ig-like_fold"/>
</dbReference>